<sequence>MARDLTKAHDSSAGPNVESPDASGDSRRRTAGGLAGELASDAYNIVAALGFLSLAYWLLFRNLPVELFTLGLVATVLVAVNAVVAVRRRDD</sequence>
<keyword evidence="4" id="KW-1185">Reference proteome</keyword>
<evidence type="ECO:0000256" key="1">
    <source>
        <dbReference type="SAM" id="MobiDB-lite"/>
    </source>
</evidence>
<evidence type="ECO:0000313" key="4">
    <source>
        <dbReference type="Proteomes" id="UP001595945"/>
    </source>
</evidence>
<accession>A0ABD5Q6S3</accession>
<gene>
    <name evidence="3" type="ORF">ACFO9K_19320</name>
</gene>
<organism evidence="3 4">
    <name type="scientific">Halorussus aquaticus</name>
    <dbReference type="NCBI Taxonomy" id="2953748"/>
    <lineage>
        <taxon>Archaea</taxon>
        <taxon>Methanobacteriati</taxon>
        <taxon>Methanobacteriota</taxon>
        <taxon>Stenosarchaea group</taxon>
        <taxon>Halobacteria</taxon>
        <taxon>Halobacteriales</taxon>
        <taxon>Haladaptataceae</taxon>
        <taxon>Halorussus</taxon>
    </lineage>
</organism>
<feature type="transmembrane region" description="Helical" evidence="2">
    <location>
        <begin position="42"/>
        <end position="60"/>
    </location>
</feature>
<evidence type="ECO:0000256" key="2">
    <source>
        <dbReference type="SAM" id="Phobius"/>
    </source>
</evidence>
<evidence type="ECO:0000313" key="3">
    <source>
        <dbReference type="EMBL" id="MFC4826412.1"/>
    </source>
</evidence>
<reference evidence="3 4" key="1">
    <citation type="journal article" date="2019" name="Int. J. Syst. Evol. Microbiol.">
        <title>The Global Catalogue of Microorganisms (GCM) 10K type strain sequencing project: providing services to taxonomists for standard genome sequencing and annotation.</title>
        <authorList>
            <consortium name="The Broad Institute Genomics Platform"/>
            <consortium name="The Broad Institute Genome Sequencing Center for Infectious Disease"/>
            <person name="Wu L."/>
            <person name="Ma J."/>
        </authorList>
    </citation>
    <scope>NUCLEOTIDE SEQUENCE [LARGE SCALE GENOMIC DNA]</scope>
    <source>
        <strain evidence="3 4">XZYJ18</strain>
    </source>
</reference>
<proteinExistence type="predicted"/>
<dbReference type="AlphaFoldDB" id="A0ABD5Q6S3"/>
<dbReference type="Proteomes" id="UP001595945">
    <property type="component" value="Unassembled WGS sequence"/>
</dbReference>
<protein>
    <submittedName>
        <fullName evidence="3">Uncharacterized protein</fullName>
    </submittedName>
</protein>
<comment type="caution">
    <text evidence="3">The sequence shown here is derived from an EMBL/GenBank/DDBJ whole genome shotgun (WGS) entry which is preliminary data.</text>
</comment>
<dbReference type="EMBL" id="JBHSHT010000002">
    <property type="protein sequence ID" value="MFC4826412.1"/>
    <property type="molecule type" value="Genomic_DNA"/>
</dbReference>
<feature type="compositionally biased region" description="Basic and acidic residues" evidence="1">
    <location>
        <begin position="1"/>
        <end position="10"/>
    </location>
</feature>
<dbReference type="GeneID" id="73046491"/>
<dbReference type="RefSeq" id="WP_254267987.1">
    <property type="nucleotide sequence ID" value="NZ_CP100400.1"/>
</dbReference>
<name>A0ABD5Q6S3_9EURY</name>
<keyword evidence="2" id="KW-0472">Membrane</keyword>
<feature type="transmembrane region" description="Helical" evidence="2">
    <location>
        <begin position="67"/>
        <end position="86"/>
    </location>
</feature>
<keyword evidence="2" id="KW-1133">Transmembrane helix</keyword>
<feature type="region of interest" description="Disordered" evidence="1">
    <location>
        <begin position="1"/>
        <end position="30"/>
    </location>
</feature>
<keyword evidence="2" id="KW-0812">Transmembrane</keyword>